<feature type="chain" id="PRO_5034643897" evidence="1">
    <location>
        <begin position="22"/>
        <end position="135"/>
    </location>
</feature>
<evidence type="ECO:0000256" key="1">
    <source>
        <dbReference type="SAM" id="SignalP"/>
    </source>
</evidence>
<reference evidence="2 3" key="1">
    <citation type="journal article" date="2020" name="Phytopathology">
        <title>Genome Sequence Resources of Colletotrichum truncatum, C. plurivorum, C. musicola, and C. sojae: Four Species Pathogenic to Soybean (Glycine max).</title>
        <authorList>
            <person name="Rogerio F."/>
            <person name="Boufleur T.R."/>
            <person name="Ciampi-Guillardi M."/>
            <person name="Sukno S.A."/>
            <person name="Thon M.R."/>
            <person name="Massola Junior N.S."/>
            <person name="Baroncelli R."/>
        </authorList>
    </citation>
    <scope>NUCLEOTIDE SEQUENCE [LARGE SCALE GENOMIC DNA]</scope>
    <source>
        <strain evidence="2 3">LFN0009</strain>
    </source>
</reference>
<gene>
    <name evidence="2" type="ORF">CSOJ01_07435</name>
</gene>
<dbReference type="PROSITE" id="PS51257">
    <property type="entry name" value="PROKAR_LIPOPROTEIN"/>
    <property type="match status" value="1"/>
</dbReference>
<dbReference type="EMBL" id="WIGN01000115">
    <property type="protein sequence ID" value="KAF6808580.1"/>
    <property type="molecule type" value="Genomic_DNA"/>
</dbReference>
<keyword evidence="1" id="KW-0732">Signal</keyword>
<evidence type="ECO:0000313" key="2">
    <source>
        <dbReference type="EMBL" id="KAF6808580.1"/>
    </source>
</evidence>
<keyword evidence="3" id="KW-1185">Reference proteome</keyword>
<protein>
    <submittedName>
        <fullName evidence="2">Uncharacterized protein</fullName>
    </submittedName>
</protein>
<comment type="caution">
    <text evidence="2">The sequence shown here is derived from an EMBL/GenBank/DDBJ whole genome shotgun (WGS) entry which is preliminary data.</text>
</comment>
<sequence>MVSAKSFLVLLSAALYTGASCTPDHGSWYIEIRLAGGAQGHRQGWFWATHSSNPGVRAESVWLYDPEVDDTSYTTTDPTLNHTRIQFLGLQDVNIQQTVLGVPLKGSGQIDVYFDVNSNGRGGLGNTTIVSELDD</sequence>
<feature type="signal peptide" evidence="1">
    <location>
        <begin position="1"/>
        <end position="21"/>
    </location>
</feature>
<proteinExistence type="predicted"/>
<organism evidence="2 3">
    <name type="scientific">Colletotrichum sojae</name>
    <dbReference type="NCBI Taxonomy" id="2175907"/>
    <lineage>
        <taxon>Eukaryota</taxon>
        <taxon>Fungi</taxon>
        <taxon>Dikarya</taxon>
        <taxon>Ascomycota</taxon>
        <taxon>Pezizomycotina</taxon>
        <taxon>Sordariomycetes</taxon>
        <taxon>Hypocreomycetidae</taxon>
        <taxon>Glomerellales</taxon>
        <taxon>Glomerellaceae</taxon>
        <taxon>Colletotrichum</taxon>
        <taxon>Colletotrichum orchidearum species complex</taxon>
    </lineage>
</organism>
<dbReference type="Proteomes" id="UP000652219">
    <property type="component" value="Unassembled WGS sequence"/>
</dbReference>
<dbReference type="AlphaFoldDB" id="A0A8H6MUC3"/>
<evidence type="ECO:0000313" key="3">
    <source>
        <dbReference type="Proteomes" id="UP000652219"/>
    </source>
</evidence>
<accession>A0A8H6MUC3</accession>
<name>A0A8H6MUC3_9PEZI</name>